<evidence type="ECO:0000313" key="3">
    <source>
        <dbReference type="EMBL" id="KAG0501153.1"/>
    </source>
</evidence>
<dbReference type="Pfam" id="PF12624">
    <property type="entry name" value="VPS13_N"/>
    <property type="match status" value="1"/>
</dbReference>
<dbReference type="PANTHER" id="PTHR16166">
    <property type="entry name" value="VACUOLAR PROTEIN SORTING-ASSOCIATED PROTEIN VPS13"/>
    <property type="match status" value="1"/>
</dbReference>
<name>A0A835SC93_VANPL</name>
<evidence type="ECO:0000313" key="4">
    <source>
        <dbReference type="Proteomes" id="UP000639772"/>
    </source>
</evidence>
<dbReference type="Proteomes" id="UP000639772">
    <property type="component" value="Chromosome 1"/>
</dbReference>
<keyword evidence="1" id="KW-0813">Transport</keyword>
<dbReference type="OrthoDB" id="785346at2759"/>
<dbReference type="EMBL" id="JADCNM010000001">
    <property type="protein sequence ID" value="KAG0501153.1"/>
    <property type="molecule type" value="Genomic_DNA"/>
</dbReference>
<dbReference type="GO" id="GO:0045053">
    <property type="term" value="P:protein retention in Golgi apparatus"/>
    <property type="evidence" value="ECO:0007669"/>
    <property type="project" value="TreeGrafter"/>
</dbReference>
<dbReference type="InterPro" id="IPR026854">
    <property type="entry name" value="VPS13_N"/>
</dbReference>
<comment type="caution">
    <text evidence="3">The sequence shown here is derived from an EMBL/GenBank/DDBJ whole genome shotgun (WGS) entry which is preliminary data.</text>
</comment>
<evidence type="ECO:0000259" key="2">
    <source>
        <dbReference type="Pfam" id="PF12624"/>
    </source>
</evidence>
<dbReference type="InterPro" id="IPR026847">
    <property type="entry name" value="VPS13"/>
</dbReference>
<evidence type="ECO:0000256" key="1">
    <source>
        <dbReference type="ARBA" id="ARBA00022448"/>
    </source>
</evidence>
<protein>
    <recommendedName>
        <fullName evidence="2">Chorein N-terminal domain-containing protein</fullName>
    </recommendedName>
</protein>
<proteinExistence type="predicted"/>
<sequence>MFEGAVSQVLAGYLGRYVKGIQKDQLKIGLWNEEILLENVELMLEAFDYLQLPFALKNGQIGKLSIRIPWKRFGREPIVVVIEDVFICACDRRDDEWRSDLVKGRELAGKMAKLNAIELAKFSRRVSDNQGGQSLMSYITTKIIDSIQISMRNVHIVFIDTHNEQGVFIFGLKLSTLTVMTDVSKHNSTLSSVGKSKGGQDIYEATEFNLVVAVSEDSLRTENLLSSSVKLNICQIVATITNN</sequence>
<dbReference type="AlphaFoldDB" id="A0A835SC93"/>
<dbReference type="PANTHER" id="PTHR16166:SF143">
    <property type="entry name" value="PROTEIN SORTING-ASSOCIATED PROTEIN, PUTATIVE (DUF1162)-RELATED"/>
    <property type="match status" value="1"/>
</dbReference>
<dbReference type="GO" id="GO:0006623">
    <property type="term" value="P:protein targeting to vacuole"/>
    <property type="evidence" value="ECO:0007669"/>
    <property type="project" value="TreeGrafter"/>
</dbReference>
<accession>A0A835SC93</accession>
<gene>
    <name evidence="3" type="ORF">HPP92_001225</name>
</gene>
<feature type="domain" description="Chorein N-terminal" evidence="2">
    <location>
        <begin position="1"/>
        <end position="181"/>
    </location>
</feature>
<organism evidence="3 4">
    <name type="scientific">Vanilla planifolia</name>
    <name type="common">Vanilla</name>
    <dbReference type="NCBI Taxonomy" id="51239"/>
    <lineage>
        <taxon>Eukaryota</taxon>
        <taxon>Viridiplantae</taxon>
        <taxon>Streptophyta</taxon>
        <taxon>Embryophyta</taxon>
        <taxon>Tracheophyta</taxon>
        <taxon>Spermatophyta</taxon>
        <taxon>Magnoliopsida</taxon>
        <taxon>Liliopsida</taxon>
        <taxon>Asparagales</taxon>
        <taxon>Orchidaceae</taxon>
        <taxon>Vanilloideae</taxon>
        <taxon>Vanilleae</taxon>
        <taxon>Vanilla</taxon>
    </lineage>
</organism>
<reference evidence="3 4" key="1">
    <citation type="journal article" date="2020" name="Nat. Food">
        <title>A phased Vanilla planifolia genome enables genetic improvement of flavour and production.</title>
        <authorList>
            <person name="Hasing T."/>
            <person name="Tang H."/>
            <person name="Brym M."/>
            <person name="Khazi F."/>
            <person name="Huang T."/>
            <person name="Chambers A.H."/>
        </authorList>
    </citation>
    <scope>NUCLEOTIDE SEQUENCE [LARGE SCALE GENOMIC DNA]</scope>
    <source>
        <tissue evidence="3">Leaf</tissue>
    </source>
</reference>